<dbReference type="AlphaFoldDB" id="A0A1L3SPV3"/>
<gene>
    <name evidence="2" type="ORF">BSQ44_08650</name>
</gene>
<evidence type="ECO:0000313" key="2">
    <source>
        <dbReference type="EMBL" id="APH71428.1"/>
    </source>
</evidence>
<dbReference type="KEGG" id="meso:BSQ44_08650"/>
<reference evidence="3" key="1">
    <citation type="submission" date="2016-11" db="EMBL/GenBank/DDBJ databases">
        <title>Mesorhizobium oceanicum sp. nov., isolated from deep seawater in South China Sea.</title>
        <authorList>
            <person name="Fu G.-Y."/>
        </authorList>
    </citation>
    <scope>NUCLEOTIDE SEQUENCE [LARGE SCALE GENOMIC DNA]</scope>
    <source>
        <strain evidence="3">B7</strain>
    </source>
</reference>
<dbReference type="RefSeq" id="WP_072603074.1">
    <property type="nucleotide sequence ID" value="NZ_CP018171.1"/>
</dbReference>
<dbReference type="Proteomes" id="UP000182840">
    <property type="component" value="Chromosome"/>
</dbReference>
<organism evidence="2 3">
    <name type="scientific">Aquibium oceanicum</name>
    <dbReference type="NCBI Taxonomy" id="1670800"/>
    <lineage>
        <taxon>Bacteria</taxon>
        <taxon>Pseudomonadati</taxon>
        <taxon>Pseudomonadota</taxon>
        <taxon>Alphaproteobacteria</taxon>
        <taxon>Hyphomicrobiales</taxon>
        <taxon>Phyllobacteriaceae</taxon>
        <taxon>Aquibium</taxon>
    </lineage>
</organism>
<accession>A0A1L3SPV3</accession>
<name>A0A1L3SPV3_9HYPH</name>
<feature type="compositionally biased region" description="Polar residues" evidence="1">
    <location>
        <begin position="110"/>
        <end position="127"/>
    </location>
</feature>
<evidence type="ECO:0000256" key="1">
    <source>
        <dbReference type="SAM" id="MobiDB-lite"/>
    </source>
</evidence>
<dbReference type="EMBL" id="CP018171">
    <property type="protein sequence ID" value="APH71428.1"/>
    <property type="molecule type" value="Genomic_DNA"/>
</dbReference>
<dbReference type="OrthoDB" id="8099938at2"/>
<protein>
    <submittedName>
        <fullName evidence="2">Uncharacterized protein</fullName>
    </submittedName>
</protein>
<sequence length="127" mass="13663">MISRHPERAEYDWRGFAAALRGRLANDGRGYRALADEIGVTVTDLSRAASGQMVSVGKVFAICDWMELPERRFYFNPSAHGRIGPAGLPCAGAPDDRRAAVAAVADDPASTKSTRCTGSNVKQEARP</sequence>
<keyword evidence="3" id="KW-1185">Reference proteome</keyword>
<proteinExistence type="predicted"/>
<evidence type="ECO:0000313" key="3">
    <source>
        <dbReference type="Proteomes" id="UP000182840"/>
    </source>
</evidence>
<feature type="region of interest" description="Disordered" evidence="1">
    <location>
        <begin position="101"/>
        <end position="127"/>
    </location>
</feature>
<dbReference type="STRING" id="1670800.BSQ44_08650"/>